<feature type="active site" evidence="13">
    <location>
        <position position="67"/>
    </location>
</feature>
<proteinExistence type="inferred from homology"/>
<evidence type="ECO:0000256" key="7">
    <source>
        <dbReference type="ARBA" id="ARBA00022801"/>
    </source>
</evidence>
<keyword evidence="10 13" id="KW-0233">DNA recombination</keyword>
<dbReference type="GO" id="GO:0006281">
    <property type="term" value="P:DNA repair"/>
    <property type="evidence" value="ECO:0007669"/>
    <property type="project" value="UniProtKB-UniRule"/>
</dbReference>
<comment type="cofactor">
    <cofactor evidence="13">
        <name>Mg(2+)</name>
        <dbReference type="ChEBI" id="CHEBI:18420"/>
    </cofactor>
    <text evidence="13">Binds 2 Mg(2+) ion per subunit.</text>
</comment>
<dbReference type="PANTHER" id="PTHR30194">
    <property type="entry name" value="CROSSOVER JUNCTION ENDODEOXYRIBONUCLEASE RUVC"/>
    <property type="match status" value="1"/>
</dbReference>
<keyword evidence="3 13" id="KW-0540">Nuclease</keyword>
<dbReference type="FunFam" id="3.30.420.10:FF:000002">
    <property type="entry name" value="Crossover junction endodeoxyribonuclease RuvC"/>
    <property type="match status" value="1"/>
</dbReference>
<dbReference type="GO" id="GO:0003677">
    <property type="term" value="F:DNA binding"/>
    <property type="evidence" value="ECO:0007669"/>
    <property type="project" value="UniProtKB-KW"/>
</dbReference>
<dbReference type="HOGENOM" id="CLU_091257_2_1_6"/>
<evidence type="ECO:0000256" key="2">
    <source>
        <dbReference type="ARBA" id="ARBA00022490"/>
    </source>
</evidence>
<evidence type="ECO:0000256" key="4">
    <source>
        <dbReference type="ARBA" id="ARBA00022723"/>
    </source>
</evidence>
<dbReference type="NCBIfam" id="TIGR00228">
    <property type="entry name" value="ruvC"/>
    <property type="match status" value="1"/>
</dbReference>
<dbReference type="RefSeq" id="WP_052459567.1">
    <property type="nucleotide sequence ID" value="NZ_AP014521.1"/>
</dbReference>
<keyword evidence="9 13" id="KW-0238">DNA-binding</keyword>
<dbReference type="InterPro" id="IPR002176">
    <property type="entry name" value="X-over_junc_endoDNase_RuvC"/>
</dbReference>
<dbReference type="InterPro" id="IPR036397">
    <property type="entry name" value="RNaseH_sf"/>
</dbReference>
<evidence type="ECO:0000256" key="10">
    <source>
        <dbReference type="ARBA" id="ARBA00023172"/>
    </source>
</evidence>
<dbReference type="PRINTS" id="PR00696">
    <property type="entry name" value="RSOLVASERUVC"/>
</dbReference>
<keyword evidence="2 13" id="KW-0963">Cytoplasm</keyword>
<evidence type="ECO:0000256" key="5">
    <source>
        <dbReference type="ARBA" id="ARBA00022759"/>
    </source>
</evidence>
<dbReference type="STRING" id="1410383.TGUWTKB_4890"/>
<comment type="subcellular location">
    <subcellularLocation>
        <location evidence="13">Cytoplasm</location>
    </subcellularLocation>
</comment>
<evidence type="ECO:0000256" key="3">
    <source>
        <dbReference type="ARBA" id="ARBA00022722"/>
    </source>
</evidence>
<dbReference type="CDD" id="cd16962">
    <property type="entry name" value="RuvC"/>
    <property type="match status" value="1"/>
</dbReference>
<dbReference type="KEGG" id="sbw:TGUWTKB_4890"/>
<organism evidence="15 16">
    <name type="scientific">Candidatus Tachikawaea gelatinosa</name>
    <dbReference type="NCBI Taxonomy" id="1410383"/>
    <lineage>
        <taxon>Bacteria</taxon>
        <taxon>Pseudomonadati</taxon>
        <taxon>Pseudomonadota</taxon>
        <taxon>Gammaproteobacteria</taxon>
        <taxon>Enterobacterales</taxon>
        <taxon>Enterobacteriaceae</taxon>
        <taxon>Candidatus Tachikawaea</taxon>
    </lineage>
</organism>
<keyword evidence="4 13" id="KW-0479">Metal-binding</keyword>
<evidence type="ECO:0000256" key="13">
    <source>
        <dbReference type="HAMAP-Rule" id="MF_00034"/>
    </source>
</evidence>
<dbReference type="GO" id="GO:0008821">
    <property type="term" value="F:crossover junction DNA endonuclease activity"/>
    <property type="evidence" value="ECO:0007669"/>
    <property type="project" value="UniProtKB-UniRule"/>
</dbReference>
<comment type="subunit">
    <text evidence="13">Homodimer which binds Holliday junction (HJ) DNA. The HJ becomes 2-fold symmetrical on binding to RuvC with unstacked arms; it has a different conformation from HJ DNA in complex with RuvA. In the full resolvosome a probable DNA-RuvA(4)-RuvB(12)-RuvC(2) complex forms which resolves the HJ.</text>
</comment>
<evidence type="ECO:0000256" key="8">
    <source>
        <dbReference type="ARBA" id="ARBA00022842"/>
    </source>
</evidence>
<feature type="binding site" evidence="13">
    <location>
        <position position="67"/>
    </location>
    <ligand>
        <name>Mg(2+)</name>
        <dbReference type="ChEBI" id="CHEBI:18420"/>
        <label>2</label>
    </ligand>
</feature>
<name>A0A090AS73_9ENTR</name>
<keyword evidence="8 13" id="KW-0460">Magnesium</keyword>
<keyword evidence="5 13" id="KW-0255">Endonuclease</keyword>
<dbReference type="SUPFAM" id="SSF53098">
    <property type="entry name" value="Ribonuclease H-like"/>
    <property type="match status" value="1"/>
</dbReference>
<comment type="function">
    <text evidence="13">The RuvA-RuvB-RuvC complex processes Holliday junction (HJ) DNA during genetic recombination and DNA repair. Endonuclease that resolves HJ intermediates. Cleaves cruciform DNA by making single-stranded nicks across the HJ at symmetrical positions within the homologous arms, yielding a 5'-phosphate and a 3'-hydroxyl group; requires a central core of homology in the junction. The consensus cleavage sequence is 5'-(A/T)TT(C/G)-3'. Cleavage occurs on the 3'-side of the TT dinucleotide at the point of strand exchange. HJ branch migration catalyzed by RuvA-RuvB allows RuvC to scan DNA until it finds its consensus sequence, where it cleaves and resolves the cruciform DNA.</text>
</comment>
<feature type="active site" evidence="13">
    <location>
        <position position="8"/>
    </location>
</feature>
<reference evidence="15 16" key="2">
    <citation type="journal article" date="2014" name="Curr. Biol.">
        <title>Symbiont-Supplemented Maternal Investment Underpinning Host's Ecological Adaptation.</title>
        <authorList>
            <person name="Kaiwa N."/>
            <person name="Hosokawa T."/>
            <person name="Nikoh N."/>
            <person name="Tanahashi M."/>
            <person name="Moriyama M."/>
            <person name="Meng X.Y."/>
            <person name="Maeda T."/>
            <person name="Yamaguchi K."/>
            <person name="Shigenobu S."/>
            <person name="Ito M."/>
            <person name="Fukatsu T."/>
        </authorList>
    </citation>
    <scope>NUCLEOTIDE SEQUENCE [LARGE SCALE GENOMIC DNA]</scope>
    <source>
        <strain evidence="15 16">UwTKB</strain>
    </source>
</reference>
<evidence type="ECO:0000313" key="16">
    <source>
        <dbReference type="Proteomes" id="UP000031627"/>
    </source>
</evidence>
<dbReference type="AlphaFoldDB" id="A0A090AS73"/>
<keyword evidence="11 13" id="KW-0234">DNA repair</keyword>
<dbReference type="GO" id="GO:0005737">
    <property type="term" value="C:cytoplasm"/>
    <property type="evidence" value="ECO:0007669"/>
    <property type="project" value="UniProtKB-SubCell"/>
</dbReference>
<reference evidence="16" key="1">
    <citation type="submission" date="2013-11" db="EMBL/GenBank/DDBJ databases">
        <title>Symbiont-containing voluminous jelly as an extraordinary maternal gift for overwintering insect nymphs.</title>
        <authorList>
            <person name="Kaiwa N."/>
            <person name="Hosokawa T."/>
            <person name="Nikoh N."/>
            <person name="Meng X.Y."/>
            <person name="Tanahashi M."/>
            <person name="Moriyama M."/>
            <person name="Maeda T."/>
            <person name="Yamaguchi K."/>
            <person name="Shigenobu S."/>
            <person name="Ito M."/>
            <person name="Fukatsu T."/>
        </authorList>
    </citation>
    <scope>NUCLEOTIDE SEQUENCE [LARGE SCALE GENOMIC DNA]</scope>
    <source>
        <strain evidence="16">UwTKB</strain>
    </source>
</reference>
<evidence type="ECO:0000313" key="15">
    <source>
        <dbReference type="EMBL" id="BAP58715.1"/>
    </source>
</evidence>
<dbReference type="InterPro" id="IPR020563">
    <property type="entry name" value="X-over_junc_endoDNase_Mg_BS"/>
</dbReference>
<dbReference type="EC" id="3.1.21.10" evidence="13 14"/>
<evidence type="ECO:0000256" key="9">
    <source>
        <dbReference type="ARBA" id="ARBA00023125"/>
    </source>
</evidence>
<keyword evidence="7 13" id="KW-0378">Hydrolase</keyword>
<dbReference type="GO" id="GO:0006310">
    <property type="term" value="P:DNA recombination"/>
    <property type="evidence" value="ECO:0007669"/>
    <property type="project" value="UniProtKB-UniRule"/>
</dbReference>
<dbReference type="Proteomes" id="UP000031627">
    <property type="component" value="Chromosome"/>
</dbReference>
<evidence type="ECO:0000256" key="11">
    <source>
        <dbReference type="ARBA" id="ARBA00023204"/>
    </source>
</evidence>
<keyword evidence="16" id="KW-1185">Reference proteome</keyword>
<dbReference type="InterPro" id="IPR012337">
    <property type="entry name" value="RNaseH-like_sf"/>
</dbReference>
<accession>A0A090AS73</accession>
<dbReference type="NCBIfam" id="NF000711">
    <property type="entry name" value="PRK00039.2-1"/>
    <property type="match status" value="1"/>
</dbReference>
<evidence type="ECO:0000256" key="6">
    <source>
        <dbReference type="ARBA" id="ARBA00022763"/>
    </source>
</evidence>
<dbReference type="GO" id="GO:0000287">
    <property type="term" value="F:magnesium ion binding"/>
    <property type="evidence" value="ECO:0007669"/>
    <property type="project" value="UniProtKB-UniRule"/>
</dbReference>
<protein>
    <recommendedName>
        <fullName evidence="13 14">Crossover junction endodeoxyribonuclease RuvC</fullName>
        <ecNumber evidence="13 14">3.1.21.10</ecNumber>
    </recommendedName>
    <alternativeName>
        <fullName evidence="13">Holliday junction nuclease RuvC</fullName>
    </alternativeName>
    <alternativeName>
        <fullName evidence="13">Holliday junction resolvase RuvC</fullName>
    </alternativeName>
</protein>
<feature type="active site" evidence="13">
    <location>
        <position position="139"/>
    </location>
</feature>
<gene>
    <name evidence="13 15" type="primary">ruvC</name>
    <name evidence="15" type="ORF">TGUWTKB_4890</name>
</gene>
<dbReference type="GO" id="GO:0048476">
    <property type="term" value="C:Holliday junction resolvase complex"/>
    <property type="evidence" value="ECO:0007669"/>
    <property type="project" value="UniProtKB-UniRule"/>
</dbReference>
<comment type="catalytic activity">
    <reaction evidence="12 13">
        <text>Endonucleolytic cleavage at a junction such as a reciprocal single-stranded crossover between two homologous DNA duplexes (Holliday junction).</text>
        <dbReference type="EC" id="3.1.21.10"/>
    </reaction>
</comment>
<dbReference type="OrthoDB" id="9805499at2"/>
<dbReference type="EMBL" id="AP014521">
    <property type="protein sequence ID" value="BAP58715.1"/>
    <property type="molecule type" value="Genomic_DNA"/>
</dbReference>
<evidence type="ECO:0000256" key="12">
    <source>
        <dbReference type="ARBA" id="ARBA00029354"/>
    </source>
</evidence>
<dbReference type="Gene3D" id="3.30.420.10">
    <property type="entry name" value="Ribonuclease H-like superfamily/Ribonuclease H"/>
    <property type="match status" value="1"/>
</dbReference>
<comment type="similarity">
    <text evidence="1 13">Belongs to the RuvC family.</text>
</comment>
<sequence>MFTIIGIDPGLQITGYGIIKCTKKGISYINSGYIRTSKKDLAFRLQEIYVMLTEVVNQFSPNYFAIEEVFLSKNVKSALKLGQARGVAIITAANQSIPVFEYAVRKIKKTVTGTGNANKHQIQNMVKILLNLSQKIQEDAADALAIAITHYYIHQKNIIS</sequence>
<dbReference type="Pfam" id="PF02075">
    <property type="entry name" value="RuvC"/>
    <property type="match status" value="1"/>
</dbReference>
<dbReference type="PROSITE" id="PS01321">
    <property type="entry name" value="RUVC"/>
    <property type="match status" value="1"/>
</dbReference>
<evidence type="ECO:0000256" key="1">
    <source>
        <dbReference type="ARBA" id="ARBA00009518"/>
    </source>
</evidence>
<dbReference type="PANTHER" id="PTHR30194:SF3">
    <property type="entry name" value="CROSSOVER JUNCTION ENDODEOXYRIBONUCLEASE RUVC"/>
    <property type="match status" value="1"/>
</dbReference>
<feature type="binding site" evidence="13">
    <location>
        <position position="8"/>
    </location>
    <ligand>
        <name>Mg(2+)</name>
        <dbReference type="ChEBI" id="CHEBI:18420"/>
        <label>1</label>
    </ligand>
</feature>
<dbReference type="HAMAP" id="MF_00034">
    <property type="entry name" value="RuvC"/>
    <property type="match status" value="1"/>
</dbReference>
<keyword evidence="6 13" id="KW-0227">DNA damage</keyword>
<feature type="binding site" evidence="13">
    <location>
        <position position="139"/>
    </location>
    <ligand>
        <name>Mg(2+)</name>
        <dbReference type="ChEBI" id="CHEBI:18420"/>
        <label>1</label>
    </ligand>
</feature>
<evidence type="ECO:0000256" key="14">
    <source>
        <dbReference type="NCBIfam" id="TIGR00228"/>
    </source>
</evidence>